<dbReference type="RefSeq" id="WP_125695898.1">
    <property type="nucleotide sequence ID" value="NZ_JBHTOG010000044.1"/>
</dbReference>
<sequence>MLEARQLSVSYSRGQPVLQSVSFTLPAGCLVSIIGPNGAGKSTLIKAMLSLIPHRGRTLFDQQDLHAVARHVAYVQQKSGLDLTFPITVCECVALGRQADANAFGHVRGATEAVAQALAQVEMADFAARPLSQLSGGQLQRVLIARCLVQNAQLLVLDEPFVGIDVQSEAAIMAVLRAQKRAGKTILIVHHDLKTVPDYFDWVVMLNRALIAAGPVATTFTPDNLAATYGLPQPAEKGAPDASAIFH</sequence>
<evidence type="ECO:0000256" key="2">
    <source>
        <dbReference type="ARBA" id="ARBA00022448"/>
    </source>
</evidence>
<keyword evidence="7" id="KW-1185">Reference proteome</keyword>
<dbReference type="Gene3D" id="3.40.50.300">
    <property type="entry name" value="P-loop containing nucleotide triphosphate hydrolases"/>
    <property type="match status" value="1"/>
</dbReference>
<reference evidence="7" key="1">
    <citation type="journal article" date="2019" name="Int. J. Syst. Evol. Microbiol.">
        <title>The Global Catalogue of Microorganisms (GCM) 10K type strain sequencing project: providing services to taxonomists for standard genome sequencing and annotation.</title>
        <authorList>
            <consortium name="The Broad Institute Genomics Platform"/>
            <consortium name="The Broad Institute Genome Sequencing Center for Infectious Disease"/>
            <person name="Wu L."/>
            <person name="Ma J."/>
        </authorList>
    </citation>
    <scope>NUCLEOTIDE SEQUENCE [LARGE SCALE GENOMIC DNA]</scope>
    <source>
        <strain evidence="7">CCM 8947</strain>
    </source>
</reference>
<dbReference type="InterPro" id="IPR003593">
    <property type="entry name" value="AAA+_ATPase"/>
</dbReference>
<accession>A0ABW4CQY5</accession>
<dbReference type="PROSITE" id="PS00211">
    <property type="entry name" value="ABC_TRANSPORTER_1"/>
    <property type="match status" value="1"/>
</dbReference>
<dbReference type="InterPro" id="IPR003439">
    <property type="entry name" value="ABC_transporter-like_ATP-bd"/>
</dbReference>
<dbReference type="SMART" id="SM00382">
    <property type="entry name" value="AAA"/>
    <property type="match status" value="1"/>
</dbReference>
<dbReference type="CDD" id="cd03235">
    <property type="entry name" value="ABC_Metallic_Cations"/>
    <property type="match status" value="1"/>
</dbReference>
<dbReference type="InterPro" id="IPR027417">
    <property type="entry name" value="P-loop_NTPase"/>
</dbReference>
<dbReference type="InterPro" id="IPR050153">
    <property type="entry name" value="Metal_Ion_Import_ABC"/>
</dbReference>
<dbReference type="PANTHER" id="PTHR42734">
    <property type="entry name" value="METAL TRANSPORT SYSTEM ATP-BINDING PROTEIN TM_0124-RELATED"/>
    <property type="match status" value="1"/>
</dbReference>
<dbReference type="EMBL" id="JBHTOG010000044">
    <property type="protein sequence ID" value="MFD1432733.1"/>
    <property type="molecule type" value="Genomic_DNA"/>
</dbReference>
<dbReference type="PROSITE" id="PS50893">
    <property type="entry name" value="ABC_TRANSPORTER_2"/>
    <property type="match status" value="1"/>
</dbReference>
<dbReference type="PANTHER" id="PTHR42734:SF5">
    <property type="entry name" value="IRON TRANSPORT SYSTEM ATP-BINDING PROTEIN HI_0361-RELATED"/>
    <property type="match status" value="1"/>
</dbReference>
<keyword evidence="4 6" id="KW-0067">ATP-binding</keyword>
<dbReference type="SUPFAM" id="SSF52540">
    <property type="entry name" value="P-loop containing nucleoside triphosphate hydrolases"/>
    <property type="match status" value="1"/>
</dbReference>
<keyword evidence="2" id="KW-0813">Transport</keyword>
<gene>
    <name evidence="6" type="ORF">ACFQ47_08620</name>
</gene>
<evidence type="ECO:0000313" key="6">
    <source>
        <dbReference type="EMBL" id="MFD1432733.1"/>
    </source>
</evidence>
<evidence type="ECO:0000256" key="1">
    <source>
        <dbReference type="ARBA" id="ARBA00005417"/>
    </source>
</evidence>
<comment type="similarity">
    <text evidence="1">Belongs to the ABC transporter superfamily.</text>
</comment>
<dbReference type="GO" id="GO:0005524">
    <property type="term" value="F:ATP binding"/>
    <property type="evidence" value="ECO:0007669"/>
    <property type="project" value="UniProtKB-KW"/>
</dbReference>
<evidence type="ECO:0000313" key="7">
    <source>
        <dbReference type="Proteomes" id="UP001597192"/>
    </source>
</evidence>
<keyword evidence="3" id="KW-0547">Nucleotide-binding</keyword>
<dbReference type="InterPro" id="IPR017871">
    <property type="entry name" value="ABC_transporter-like_CS"/>
</dbReference>
<dbReference type="Proteomes" id="UP001597192">
    <property type="component" value="Unassembled WGS sequence"/>
</dbReference>
<evidence type="ECO:0000259" key="5">
    <source>
        <dbReference type="PROSITE" id="PS50893"/>
    </source>
</evidence>
<proteinExistence type="inferred from homology"/>
<organism evidence="6 7">
    <name type="scientific">Lacticaseibacillus yichunensis</name>
    <dbReference type="NCBI Taxonomy" id="2486015"/>
    <lineage>
        <taxon>Bacteria</taxon>
        <taxon>Bacillati</taxon>
        <taxon>Bacillota</taxon>
        <taxon>Bacilli</taxon>
        <taxon>Lactobacillales</taxon>
        <taxon>Lactobacillaceae</taxon>
        <taxon>Lacticaseibacillus</taxon>
    </lineage>
</organism>
<protein>
    <submittedName>
        <fullName evidence="6">Metal ABC transporter ATP-binding protein</fullName>
    </submittedName>
</protein>
<name>A0ABW4CQY5_9LACO</name>
<dbReference type="Pfam" id="PF00005">
    <property type="entry name" value="ABC_tran"/>
    <property type="match status" value="1"/>
</dbReference>
<evidence type="ECO:0000256" key="4">
    <source>
        <dbReference type="ARBA" id="ARBA00022840"/>
    </source>
</evidence>
<evidence type="ECO:0000256" key="3">
    <source>
        <dbReference type="ARBA" id="ARBA00022741"/>
    </source>
</evidence>
<comment type="caution">
    <text evidence="6">The sequence shown here is derived from an EMBL/GenBank/DDBJ whole genome shotgun (WGS) entry which is preliminary data.</text>
</comment>
<feature type="domain" description="ABC transporter" evidence="5">
    <location>
        <begin position="2"/>
        <end position="233"/>
    </location>
</feature>